<dbReference type="Proteomes" id="UP001055879">
    <property type="component" value="Linkage Group LG01"/>
</dbReference>
<reference evidence="1 2" key="2">
    <citation type="journal article" date="2022" name="Mol. Ecol. Resour.">
        <title>The genomes of chicory, endive, great burdock and yacon provide insights into Asteraceae paleo-polyploidization history and plant inulin production.</title>
        <authorList>
            <person name="Fan W."/>
            <person name="Wang S."/>
            <person name="Wang H."/>
            <person name="Wang A."/>
            <person name="Jiang F."/>
            <person name="Liu H."/>
            <person name="Zhao H."/>
            <person name="Xu D."/>
            <person name="Zhang Y."/>
        </authorList>
    </citation>
    <scope>NUCLEOTIDE SEQUENCE [LARGE SCALE GENOMIC DNA]</scope>
    <source>
        <strain evidence="2">cv. Niubang</strain>
    </source>
</reference>
<sequence length="146" mass="16281">MRGPSRHSGRAPWEVLPDLDGPEEQECCVCAYTLPHSASLDFHRPVTHQEYVVQLDFLVQGDLGYDGLDYEDIPDVKSDELWSDGDPYGGQVLSVEGGWEMERHSVTQRLNVCTESGGGDDRIKAVSAWKRVGVRQAEKLAEEFSS</sequence>
<evidence type="ECO:0000313" key="1">
    <source>
        <dbReference type="EMBL" id="KAI3772011.1"/>
    </source>
</evidence>
<proteinExistence type="predicted"/>
<reference evidence="2" key="1">
    <citation type="journal article" date="2022" name="Mol. Ecol. Resour.">
        <title>The genomes of chicory, endive, great burdock and yacon provide insights into Asteraceae palaeo-polyploidization history and plant inulin production.</title>
        <authorList>
            <person name="Fan W."/>
            <person name="Wang S."/>
            <person name="Wang H."/>
            <person name="Wang A."/>
            <person name="Jiang F."/>
            <person name="Liu H."/>
            <person name="Zhao H."/>
            <person name="Xu D."/>
            <person name="Zhang Y."/>
        </authorList>
    </citation>
    <scope>NUCLEOTIDE SEQUENCE [LARGE SCALE GENOMIC DNA]</scope>
    <source>
        <strain evidence="2">cv. Niubang</strain>
    </source>
</reference>
<keyword evidence="2" id="KW-1185">Reference proteome</keyword>
<accession>A0ACB9FM19</accession>
<name>A0ACB9FM19_ARCLA</name>
<dbReference type="EMBL" id="CM042047">
    <property type="protein sequence ID" value="KAI3772011.1"/>
    <property type="molecule type" value="Genomic_DNA"/>
</dbReference>
<organism evidence="1 2">
    <name type="scientific">Arctium lappa</name>
    <name type="common">Greater burdock</name>
    <name type="synonym">Lappa major</name>
    <dbReference type="NCBI Taxonomy" id="4217"/>
    <lineage>
        <taxon>Eukaryota</taxon>
        <taxon>Viridiplantae</taxon>
        <taxon>Streptophyta</taxon>
        <taxon>Embryophyta</taxon>
        <taxon>Tracheophyta</taxon>
        <taxon>Spermatophyta</taxon>
        <taxon>Magnoliopsida</taxon>
        <taxon>eudicotyledons</taxon>
        <taxon>Gunneridae</taxon>
        <taxon>Pentapetalae</taxon>
        <taxon>asterids</taxon>
        <taxon>campanulids</taxon>
        <taxon>Asterales</taxon>
        <taxon>Asteraceae</taxon>
        <taxon>Carduoideae</taxon>
        <taxon>Cardueae</taxon>
        <taxon>Arctiinae</taxon>
        <taxon>Arctium</taxon>
    </lineage>
</organism>
<gene>
    <name evidence="1" type="ORF">L6452_03185</name>
</gene>
<comment type="caution">
    <text evidence="1">The sequence shown here is derived from an EMBL/GenBank/DDBJ whole genome shotgun (WGS) entry which is preliminary data.</text>
</comment>
<protein>
    <submittedName>
        <fullName evidence="1">Uncharacterized protein</fullName>
    </submittedName>
</protein>
<evidence type="ECO:0000313" key="2">
    <source>
        <dbReference type="Proteomes" id="UP001055879"/>
    </source>
</evidence>